<gene>
    <name evidence="1" type="ORF">FPZ41_27595</name>
</gene>
<dbReference type="AlphaFoldDB" id="A0A5N8WZX4"/>
<dbReference type="EMBL" id="VMNX01000123">
    <property type="protein sequence ID" value="MPY52128.1"/>
    <property type="molecule type" value="Genomic_DNA"/>
</dbReference>
<evidence type="ECO:0000313" key="1">
    <source>
        <dbReference type="EMBL" id="MPY52128.1"/>
    </source>
</evidence>
<organism evidence="1 2">
    <name type="scientific">Streptomyces acidicola</name>
    <dbReference type="NCBI Taxonomy" id="2596892"/>
    <lineage>
        <taxon>Bacteria</taxon>
        <taxon>Bacillati</taxon>
        <taxon>Actinomycetota</taxon>
        <taxon>Actinomycetes</taxon>
        <taxon>Kitasatosporales</taxon>
        <taxon>Streptomycetaceae</taxon>
        <taxon>Streptomyces</taxon>
    </lineage>
</organism>
<comment type="caution">
    <text evidence="1">The sequence shown here is derived from an EMBL/GenBank/DDBJ whole genome shotgun (WGS) entry which is preliminary data.</text>
</comment>
<sequence length="102" mass="11200">MTDLIGRVIVWVSLLLTGHEPHAKPPSRPTPATLPLARVTPLPAHRSPYGLDDSEPLDGAATRAVRPYVIAHEQRQRRRELAMAALGLDMPGPYWVHGLEVA</sequence>
<reference evidence="1 2" key="1">
    <citation type="submission" date="2019-09" db="EMBL/GenBank/DDBJ databases">
        <authorList>
            <person name="Duangmal K."/>
            <person name="Teo W.F.A."/>
            <person name="Lipun K."/>
        </authorList>
    </citation>
    <scope>NUCLEOTIDE SEQUENCE [LARGE SCALE GENOMIC DNA]</scope>
    <source>
        <strain evidence="1 2">K1PN6</strain>
    </source>
</reference>
<keyword evidence="2" id="KW-1185">Reference proteome</keyword>
<dbReference type="Proteomes" id="UP000373149">
    <property type="component" value="Unassembled WGS sequence"/>
</dbReference>
<accession>A0A5N8WZX4</accession>
<evidence type="ECO:0000313" key="2">
    <source>
        <dbReference type="Proteomes" id="UP000373149"/>
    </source>
</evidence>
<proteinExistence type="predicted"/>
<protein>
    <submittedName>
        <fullName evidence="1">Uncharacterized protein</fullName>
    </submittedName>
</protein>
<dbReference type="RefSeq" id="WP_322620815.1">
    <property type="nucleotide sequence ID" value="NZ_VMNX01000123.1"/>
</dbReference>
<name>A0A5N8WZX4_9ACTN</name>